<sequence length="242" mass="24880">MQLKQISLAVITSLGVIGSAHAAIGKSQSDTSNLILSSTAVQAGVNGVLGGATVDFSHFKMLGADANGVYHFSGSDIPVPSHQGLGVWDFKQIGSKNIYFGEWAKEVKDSAGKYTKQADTATHTVFYTGDNADKSISSTGTANYTVTGLNNGNHYAGTYTADFGAKTLTGTLSNGSNTFNLGNASINASNATISGHNASWSGSSLNATGGTVSGQFFNNQQDLAGIAQFADKTKDIAFGGSK</sequence>
<dbReference type="Proteomes" id="UP001243844">
    <property type="component" value="Unassembled WGS sequence"/>
</dbReference>
<protein>
    <submittedName>
        <fullName evidence="4">Slam-dependent surface lipoprotein</fullName>
    </submittedName>
</protein>
<evidence type="ECO:0000313" key="5">
    <source>
        <dbReference type="Proteomes" id="UP001243844"/>
    </source>
</evidence>
<evidence type="ECO:0000256" key="1">
    <source>
        <dbReference type="SAM" id="SignalP"/>
    </source>
</evidence>
<dbReference type="EMBL" id="JAVIDL010000033">
    <property type="protein sequence ID" value="MDQ8936780.1"/>
    <property type="molecule type" value="Genomic_DNA"/>
</dbReference>
<proteinExistence type="predicted"/>
<evidence type="ECO:0000313" key="4">
    <source>
        <dbReference type="EMBL" id="MDQ8936780.1"/>
    </source>
</evidence>
<dbReference type="InterPro" id="IPR054535">
    <property type="entry name" value="HphA_N"/>
</dbReference>
<keyword evidence="4" id="KW-0449">Lipoprotein</keyword>
<dbReference type="Gene3D" id="2.40.160.90">
    <property type="match status" value="1"/>
</dbReference>
<dbReference type="SUPFAM" id="SSF56925">
    <property type="entry name" value="OMPA-like"/>
    <property type="match status" value="1"/>
</dbReference>
<dbReference type="RefSeq" id="WP_308976927.1">
    <property type="nucleotide sequence ID" value="NZ_JAVIDL010000033.1"/>
</dbReference>
<comment type="caution">
    <text evidence="4">The sequence shown here is derived from an EMBL/GenBank/DDBJ whole genome shotgun (WGS) entry which is preliminary data.</text>
</comment>
<evidence type="ECO:0000259" key="2">
    <source>
        <dbReference type="Pfam" id="PF22828"/>
    </source>
</evidence>
<organism evidence="4 5">
    <name type="scientific">Acinetobacter rudis</name>
    <dbReference type="NCBI Taxonomy" id="632955"/>
    <lineage>
        <taxon>Bacteria</taxon>
        <taxon>Pseudomonadati</taxon>
        <taxon>Pseudomonadota</taxon>
        <taxon>Gammaproteobacteria</taxon>
        <taxon>Moraxellales</taxon>
        <taxon>Moraxellaceae</taxon>
        <taxon>Acinetobacter</taxon>
    </lineage>
</organism>
<dbReference type="Pfam" id="PF22829">
    <property type="entry name" value="HphA_C"/>
    <property type="match status" value="1"/>
</dbReference>
<dbReference type="InterPro" id="IPR011250">
    <property type="entry name" value="OMP/PagP_B-barrel"/>
</dbReference>
<feature type="domain" description="HphA N-terminal heme-binding" evidence="2">
    <location>
        <begin position="27"/>
        <end position="112"/>
    </location>
</feature>
<reference evidence="4" key="1">
    <citation type="submission" date="2023-08" db="EMBL/GenBank/DDBJ databases">
        <title>Emergence of clinically-relevant ST2 carbapenem-resistant Acinetobacter baumannii strains in hospital sewages in Zhejiang, East of China.</title>
        <authorList>
            <person name="Kaichao C."/>
            <person name="Zhang R."/>
        </authorList>
    </citation>
    <scope>NUCLEOTIDE SEQUENCE</scope>
    <source>
        <strain evidence="4">M-RB-37</strain>
    </source>
</reference>
<feature type="chain" id="PRO_5043880381" evidence="1">
    <location>
        <begin position="23"/>
        <end position="242"/>
    </location>
</feature>
<keyword evidence="1" id="KW-0732">Signal</keyword>
<dbReference type="InterPro" id="IPR054843">
    <property type="entry name" value="Slam_hemophilin_C"/>
</dbReference>
<name>A0AAW8JCG5_9GAMM</name>
<dbReference type="InterPro" id="IPR054536">
    <property type="entry name" value="HphA_C"/>
</dbReference>
<gene>
    <name evidence="4" type="ORF">RFH47_13730</name>
</gene>
<dbReference type="NCBIfam" id="NF041636">
    <property type="entry name" value="slam_lipo"/>
    <property type="match status" value="1"/>
</dbReference>
<feature type="domain" description="HphA C-terminal" evidence="3">
    <location>
        <begin position="135"/>
        <end position="242"/>
    </location>
</feature>
<evidence type="ECO:0000259" key="3">
    <source>
        <dbReference type="Pfam" id="PF22829"/>
    </source>
</evidence>
<dbReference type="Pfam" id="PF22828">
    <property type="entry name" value="HphA_N"/>
    <property type="match status" value="1"/>
</dbReference>
<dbReference type="AlphaFoldDB" id="A0AAW8JCG5"/>
<accession>A0AAW8JCG5</accession>
<feature type="signal peptide" evidence="1">
    <location>
        <begin position="1"/>
        <end position="22"/>
    </location>
</feature>